<name>A0A9J6F3F2_RHIMP</name>
<evidence type="ECO:0000313" key="2">
    <source>
        <dbReference type="Proteomes" id="UP000821866"/>
    </source>
</evidence>
<evidence type="ECO:0000313" key="1">
    <source>
        <dbReference type="EMBL" id="KAH8041039.1"/>
    </source>
</evidence>
<gene>
    <name evidence="1" type="ORF">HPB51_013699</name>
</gene>
<dbReference type="Proteomes" id="UP000821866">
    <property type="component" value="Chromosome 1"/>
</dbReference>
<reference evidence="1" key="2">
    <citation type="submission" date="2021-09" db="EMBL/GenBank/DDBJ databases">
        <authorList>
            <person name="Jia N."/>
            <person name="Wang J."/>
            <person name="Shi W."/>
            <person name="Du L."/>
            <person name="Sun Y."/>
            <person name="Zhan W."/>
            <person name="Jiang J."/>
            <person name="Wang Q."/>
            <person name="Zhang B."/>
            <person name="Ji P."/>
            <person name="Sakyi L.B."/>
            <person name="Cui X."/>
            <person name="Yuan T."/>
            <person name="Jiang B."/>
            <person name="Yang W."/>
            <person name="Lam T.T.-Y."/>
            <person name="Chang Q."/>
            <person name="Ding S."/>
            <person name="Wang X."/>
            <person name="Zhu J."/>
            <person name="Ruan X."/>
            <person name="Zhao L."/>
            <person name="Wei J."/>
            <person name="Que T."/>
            <person name="Du C."/>
            <person name="Cheng J."/>
            <person name="Dai P."/>
            <person name="Han X."/>
            <person name="Huang E."/>
            <person name="Gao Y."/>
            <person name="Liu J."/>
            <person name="Shao H."/>
            <person name="Ye R."/>
            <person name="Li L."/>
            <person name="Wei W."/>
            <person name="Wang X."/>
            <person name="Wang C."/>
            <person name="Huo Q."/>
            <person name="Li W."/>
            <person name="Guo W."/>
            <person name="Chen H."/>
            <person name="Chen S."/>
            <person name="Zhou L."/>
            <person name="Zhou L."/>
            <person name="Ni X."/>
            <person name="Tian J."/>
            <person name="Zhou Y."/>
            <person name="Sheng Y."/>
            <person name="Liu T."/>
            <person name="Pan Y."/>
            <person name="Xia L."/>
            <person name="Li J."/>
            <person name="Zhao F."/>
            <person name="Cao W."/>
        </authorList>
    </citation>
    <scope>NUCLEOTIDE SEQUENCE</scope>
    <source>
        <strain evidence="1">Rmic-2018</strain>
        <tissue evidence="1">Larvae</tissue>
    </source>
</reference>
<dbReference type="EMBL" id="JABSTU010000001">
    <property type="protein sequence ID" value="KAH8041039.1"/>
    <property type="molecule type" value="Genomic_DNA"/>
</dbReference>
<keyword evidence="2" id="KW-1185">Reference proteome</keyword>
<organism evidence="1 2">
    <name type="scientific">Rhipicephalus microplus</name>
    <name type="common">Cattle tick</name>
    <name type="synonym">Boophilus microplus</name>
    <dbReference type="NCBI Taxonomy" id="6941"/>
    <lineage>
        <taxon>Eukaryota</taxon>
        <taxon>Metazoa</taxon>
        <taxon>Ecdysozoa</taxon>
        <taxon>Arthropoda</taxon>
        <taxon>Chelicerata</taxon>
        <taxon>Arachnida</taxon>
        <taxon>Acari</taxon>
        <taxon>Parasitiformes</taxon>
        <taxon>Ixodida</taxon>
        <taxon>Ixodoidea</taxon>
        <taxon>Ixodidae</taxon>
        <taxon>Rhipicephalinae</taxon>
        <taxon>Rhipicephalus</taxon>
        <taxon>Boophilus</taxon>
    </lineage>
</organism>
<protein>
    <submittedName>
        <fullName evidence="1">Uncharacterized protein</fullName>
    </submittedName>
</protein>
<proteinExistence type="predicted"/>
<accession>A0A9J6F3F2</accession>
<reference evidence="1" key="1">
    <citation type="journal article" date="2020" name="Cell">
        <title>Large-Scale Comparative Analyses of Tick Genomes Elucidate Their Genetic Diversity and Vector Capacities.</title>
        <authorList>
            <consortium name="Tick Genome and Microbiome Consortium (TIGMIC)"/>
            <person name="Jia N."/>
            <person name="Wang J."/>
            <person name="Shi W."/>
            <person name="Du L."/>
            <person name="Sun Y."/>
            <person name="Zhan W."/>
            <person name="Jiang J.F."/>
            <person name="Wang Q."/>
            <person name="Zhang B."/>
            <person name="Ji P."/>
            <person name="Bell-Sakyi L."/>
            <person name="Cui X.M."/>
            <person name="Yuan T.T."/>
            <person name="Jiang B.G."/>
            <person name="Yang W.F."/>
            <person name="Lam T.T."/>
            <person name="Chang Q.C."/>
            <person name="Ding S.J."/>
            <person name="Wang X.J."/>
            <person name="Zhu J.G."/>
            <person name="Ruan X.D."/>
            <person name="Zhao L."/>
            <person name="Wei J.T."/>
            <person name="Ye R.Z."/>
            <person name="Que T.C."/>
            <person name="Du C.H."/>
            <person name="Zhou Y.H."/>
            <person name="Cheng J.X."/>
            <person name="Dai P.F."/>
            <person name="Guo W.B."/>
            <person name="Han X.H."/>
            <person name="Huang E.J."/>
            <person name="Li L.F."/>
            <person name="Wei W."/>
            <person name="Gao Y.C."/>
            <person name="Liu J.Z."/>
            <person name="Shao H.Z."/>
            <person name="Wang X."/>
            <person name="Wang C.C."/>
            <person name="Yang T.C."/>
            <person name="Huo Q.B."/>
            <person name="Li W."/>
            <person name="Chen H.Y."/>
            <person name="Chen S.E."/>
            <person name="Zhou L.G."/>
            <person name="Ni X.B."/>
            <person name="Tian J.H."/>
            <person name="Sheng Y."/>
            <person name="Liu T."/>
            <person name="Pan Y.S."/>
            <person name="Xia L.Y."/>
            <person name="Li J."/>
            <person name="Zhao F."/>
            <person name="Cao W.C."/>
        </authorList>
    </citation>
    <scope>NUCLEOTIDE SEQUENCE</scope>
    <source>
        <strain evidence="1">Rmic-2018</strain>
    </source>
</reference>
<sequence length="176" mass="19205">MKITEVNVSYLSKNVTPNSSFRAIGSQVYRASLQTFTSKLASWLRRCSDRSKKSDLQTRSVAVGRPVRSGGRFVRLLDRTASVEVVAAHLDRCGRRRQMERDAPLAAGCFSCSPSQSRPLAVKTDLESTRARSAQSAADSRQSRAAFNPTYQGASADSTRLLVMMMMMLCTAGAGC</sequence>
<comment type="caution">
    <text evidence="1">The sequence shown here is derived from an EMBL/GenBank/DDBJ whole genome shotgun (WGS) entry which is preliminary data.</text>
</comment>
<dbReference type="AlphaFoldDB" id="A0A9J6F3F2"/>